<organism evidence="1">
    <name type="scientific">Veillonella parvula</name>
    <name type="common">Staphylococcus parvulus</name>
    <dbReference type="NCBI Taxonomy" id="29466"/>
    <lineage>
        <taxon>Bacteria</taxon>
        <taxon>Bacillati</taxon>
        <taxon>Bacillota</taxon>
        <taxon>Negativicutes</taxon>
        <taxon>Veillonellales</taxon>
        <taxon>Veillonellaceae</taxon>
        <taxon>Veillonella</taxon>
    </lineage>
</organism>
<dbReference type="PANTHER" id="PTHR30619">
    <property type="entry name" value="DNA INTERNALIZATION/COMPETENCE PROTEIN COMEC/REC2"/>
    <property type="match status" value="1"/>
</dbReference>
<dbReference type="RefSeq" id="WP_156697482.1">
    <property type="nucleotide sequence ID" value="NZ_CACRUG010000011.1"/>
</dbReference>
<dbReference type="InterPro" id="IPR001279">
    <property type="entry name" value="Metallo-B-lactamas"/>
</dbReference>
<dbReference type="EMBL" id="CACRUG010000011">
    <property type="protein sequence ID" value="VYU16422.1"/>
    <property type="molecule type" value="Genomic_DNA"/>
</dbReference>
<dbReference type="InterPro" id="IPR052159">
    <property type="entry name" value="Competence_DNA_uptake"/>
</dbReference>
<accession>A0A6N3CKE3</accession>
<evidence type="ECO:0000313" key="1">
    <source>
        <dbReference type="EMBL" id="VYU16422.1"/>
    </source>
</evidence>
<sequence length="385" mass="43932">MNICNIIHLLKAESGDCVLLQLANKRCILIDCGYKSTYEYELKPLLLRLSSEDYVISLLIITHYDEDHIGGAISFLKDNGDNLNPNIIQIEEIWFNGIFNLIKHSTILQKHVVEKLSSKNEEKYGKVFEQFLGLIGSGAGLISANLAQTFELLCEENHYNLNSINDGRPIVEGVRLKQGEYSIRCLNPNQKLLLNLESWINKVCIDSLGPNYELKKKDFLTFLQNMLLSMGREAISDIPVSQIGVSPIDIDSWIGTSSLAPMNDVNRASIVVEMSYKGRKFLFMADSESSDWIKVASNKYDFVKISHHGTTKPNIALLENIKFNKAFISTNGRRNHPEDEFLARLIKSDVSELYFNYDIRRKAILSNLELTYKYKTYFGKSKIYF</sequence>
<dbReference type="SUPFAM" id="SSF56281">
    <property type="entry name" value="Metallo-hydrolase/oxidoreductase"/>
    <property type="match status" value="1"/>
</dbReference>
<reference evidence="1" key="1">
    <citation type="submission" date="2019-11" db="EMBL/GenBank/DDBJ databases">
        <authorList>
            <person name="Feng L."/>
        </authorList>
    </citation>
    <scope>NUCLEOTIDE SEQUENCE</scope>
    <source>
        <strain evidence="1">VparvulaLFYP99</strain>
    </source>
</reference>
<protein>
    <submittedName>
        <fullName evidence="1">Metallo-beta-lactamase superfamily protein</fullName>
    </submittedName>
</protein>
<gene>
    <name evidence="1" type="ORF">VPLFYP99_00196</name>
</gene>
<dbReference type="PANTHER" id="PTHR30619:SF1">
    <property type="entry name" value="RECOMBINATION PROTEIN 2"/>
    <property type="match status" value="1"/>
</dbReference>
<dbReference type="InterPro" id="IPR036866">
    <property type="entry name" value="RibonucZ/Hydroxyglut_hydro"/>
</dbReference>
<name>A0A6N3CKE3_VEIPA</name>
<proteinExistence type="predicted"/>
<dbReference type="Pfam" id="PF00753">
    <property type="entry name" value="Lactamase_B"/>
    <property type="match status" value="1"/>
</dbReference>
<dbReference type="Gene3D" id="3.60.15.10">
    <property type="entry name" value="Ribonuclease Z/Hydroxyacylglutathione hydrolase-like"/>
    <property type="match status" value="1"/>
</dbReference>
<dbReference type="AlphaFoldDB" id="A0A6N3CKE3"/>